<dbReference type="GO" id="GO:0005524">
    <property type="term" value="F:ATP binding"/>
    <property type="evidence" value="ECO:0007669"/>
    <property type="project" value="UniProtKB-KW"/>
</dbReference>
<keyword evidence="8" id="KW-0067">ATP-binding</keyword>
<evidence type="ECO:0000313" key="13">
    <source>
        <dbReference type="EMBL" id="GAN03930.1"/>
    </source>
</evidence>
<evidence type="ECO:0000313" key="14">
    <source>
        <dbReference type="Proteomes" id="UP000053815"/>
    </source>
</evidence>
<dbReference type="GO" id="GO:0045324">
    <property type="term" value="P:late endosome to vacuole transport"/>
    <property type="evidence" value="ECO:0007669"/>
    <property type="project" value="InterPro"/>
</dbReference>
<keyword evidence="14" id="KW-1185">Reference proteome</keyword>
<feature type="region of interest" description="Disordered" evidence="11">
    <location>
        <begin position="394"/>
        <end position="425"/>
    </location>
</feature>
<dbReference type="FunFam" id="1.10.510.10:FF:000497">
    <property type="entry name" value="Phosphoinositide 3-kinase regulatory subunit"/>
    <property type="match status" value="1"/>
</dbReference>
<dbReference type="GO" id="GO:0034272">
    <property type="term" value="C:phosphatidylinositol 3-kinase complex, class III, type II"/>
    <property type="evidence" value="ECO:0007669"/>
    <property type="project" value="TreeGrafter"/>
</dbReference>
<reference evidence="13" key="1">
    <citation type="submission" date="2014-09" db="EMBL/GenBank/DDBJ databases">
        <title>Draft genome sequence of an oleaginous Mucoromycotina fungus Mucor ambiguus NBRC6742.</title>
        <authorList>
            <person name="Takeda I."/>
            <person name="Yamane N."/>
            <person name="Morita T."/>
            <person name="Tamano K."/>
            <person name="Machida M."/>
            <person name="Baker S."/>
            <person name="Koike H."/>
        </authorList>
    </citation>
    <scope>NUCLEOTIDE SEQUENCE</scope>
    <source>
        <strain evidence="13">NBRC 6742</strain>
    </source>
</reference>
<dbReference type="Proteomes" id="UP000053815">
    <property type="component" value="Unassembled WGS sequence"/>
</dbReference>
<gene>
    <name evidence="13" type="ORF">MAM1_0051d03386</name>
</gene>
<feature type="compositionally biased region" description="Low complexity" evidence="11">
    <location>
        <begin position="986"/>
        <end position="998"/>
    </location>
</feature>
<dbReference type="InterPro" id="IPR008271">
    <property type="entry name" value="Ser/Thr_kinase_AS"/>
</dbReference>
<dbReference type="SMART" id="SM00320">
    <property type="entry name" value="WD40"/>
    <property type="match status" value="5"/>
</dbReference>
<dbReference type="STRING" id="91626.A0A0C9LTQ3"/>
<feature type="compositionally biased region" description="Polar residues" evidence="11">
    <location>
        <begin position="394"/>
        <end position="411"/>
    </location>
</feature>
<feature type="repeat" description="WD" evidence="10">
    <location>
        <begin position="1136"/>
        <end position="1168"/>
    </location>
</feature>
<evidence type="ECO:0000259" key="12">
    <source>
        <dbReference type="PROSITE" id="PS50011"/>
    </source>
</evidence>
<dbReference type="Gene3D" id="2.130.10.10">
    <property type="entry name" value="YVTN repeat-like/Quinoprotein amine dehydrogenase"/>
    <property type="match status" value="2"/>
</dbReference>
<feature type="domain" description="Protein kinase" evidence="12">
    <location>
        <begin position="24"/>
        <end position="307"/>
    </location>
</feature>
<dbReference type="PROSITE" id="PS50077">
    <property type="entry name" value="HEAT_REPEAT"/>
    <property type="match status" value="1"/>
</dbReference>
<dbReference type="PROSITE" id="PS50011">
    <property type="entry name" value="PROTEIN_KINASE_DOM"/>
    <property type="match status" value="1"/>
</dbReference>
<dbReference type="Gene3D" id="1.25.10.10">
    <property type="entry name" value="Leucine-rich Repeat Variant"/>
    <property type="match status" value="2"/>
</dbReference>
<dbReference type="FunFam" id="1.25.10.10:FF:000342">
    <property type="entry name" value="Serine/threonine-protein kinase VPS15"/>
    <property type="match status" value="1"/>
</dbReference>
<dbReference type="Pfam" id="PF00069">
    <property type="entry name" value="Pkinase"/>
    <property type="match status" value="1"/>
</dbReference>
<dbReference type="GO" id="GO:0016236">
    <property type="term" value="P:macroautophagy"/>
    <property type="evidence" value="ECO:0007669"/>
    <property type="project" value="InterPro"/>
</dbReference>
<dbReference type="SUPFAM" id="SSF50978">
    <property type="entry name" value="WD40 repeat-like"/>
    <property type="match status" value="1"/>
</dbReference>
<evidence type="ECO:0000256" key="8">
    <source>
        <dbReference type="ARBA" id="ARBA00022840"/>
    </source>
</evidence>
<evidence type="ECO:0000256" key="3">
    <source>
        <dbReference type="ARBA" id="ARBA00022574"/>
    </source>
</evidence>
<dbReference type="EMBL" id="DF836340">
    <property type="protein sequence ID" value="GAN03930.1"/>
    <property type="molecule type" value="Genomic_DNA"/>
</dbReference>
<feature type="repeat" description="WD" evidence="10">
    <location>
        <begin position="1433"/>
        <end position="1450"/>
    </location>
</feature>
<dbReference type="InterPro" id="IPR000719">
    <property type="entry name" value="Prot_kinase_dom"/>
</dbReference>
<dbReference type="InterPro" id="IPR015943">
    <property type="entry name" value="WD40/YVTN_repeat-like_dom_sf"/>
</dbReference>
<evidence type="ECO:0000256" key="11">
    <source>
        <dbReference type="SAM" id="MobiDB-lite"/>
    </source>
</evidence>
<dbReference type="Gene3D" id="1.10.510.10">
    <property type="entry name" value="Transferase(Phosphotransferase) domain 1"/>
    <property type="match status" value="1"/>
</dbReference>
<dbReference type="GO" id="GO:0006623">
    <property type="term" value="P:protein targeting to vacuole"/>
    <property type="evidence" value="ECO:0007669"/>
    <property type="project" value="TreeGrafter"/>
</dbReference>
<dbReference type="GO" id="GO:0071561">
    <property type="term" value="C:nucleus-vacuole junction"/>
    <property type="evidence" value="ECO:0007669"/>
    <property type="project" value="TreeGrafter"/>
</dbReference>
<keyword evidence="4" id="KW-0808">Transferase</keyword>
<dbReference type="InterPro" id="IPR011989">
    <property type="entry name" value="ARM-like"/>
</dbReference>
<sequence length="1556" mass="176526">MGNNISNFTDIAAIGNYVSELGDVSFEKNLGKARFMKTLRGKHSDGYVVIKLYIKPESGQNLARQVRKIKEEYKALKDVPNAFYFQRVKETDRASYLVRPYLYSSLYDRISTRPFLTVIEKKWIAYQLLRGIADSHAKNVYHGDIKTENVLVTSWNWAYLVDYAFYKPTYLPENNPADFSFFFDTSHRRTCYIAPERFYKAGTDIDQRMKNTTDNDFMSELTPEMDIFSVGCVIAELFLEGTPPFTLPQLFKYRSGEYSPNASLDQIEDGSMREMVKHMIQINPEKRYSAEEYLTQWHGKAFPHYFYSFLYPYMSTFVEKFEHQPPAQPQSKIMSEISAAYPNANSRKLTDADGKIERMFYDFEKIMYFVSVPCQEVHDADGRKKRNDSMTASSILLPPTSNIPNYSAQDTSFDDDDSSPNAVHTPDEEGSLILLSCVCSLLRNTLYPSSKLKALDILLALAERLPDDVKLDRLVPYLVELLKDNATLVRANAIKTLTKVLCMVESISPINARIFPEYIIPSIEMFTRDEDVLVRLTYASCIALLAETALRFLEMTQLLKADNIYPHHQDIDSEDLDFESAYDTSLEDLHTTIQNQTSILLADPESSVKRALLTNITCLCVFFGRQKANDILLSHMITYLNDKDWMLRSAFFESVKGVGTFVGSKSLETYILPLMVQSLADAEEFVVENVLNSLTSLSDLGLFQKMKIWELTSIIWPLICHPNTWIRNAAVGFISSSVKHLPKTDLWCIIYPMIRPFLRSDIAQVNEELLLQNIETPISRQVYEQAILWATKATVKSKFWKQQIIKPPKDVSSSSKSSRMGATENPLQAVMLNSTMNNSDYNETSTEDEVFLDKLRNLGMTIEEEEKLRYMRDFIYKASKSKLSRPKMDNDANANKEEIQLKNLNITPHTAFLPDLSNKRTSQYKKQHALPKKLDRAKSAMALSTSRGSSSREDLCKLNRIASQPHVQAMSPSIVDKENHNHYERSSSIPIKGNSSSSHRPLHSPIPSPSDYSFGTSLPRSLERPKSIILTMDAIKSKHGKIEPVELSIISHSHKRKTKDDAGEADKSTPPLEVSSIGYAHLQKLFDKTAMEAFPALITEFSENALLSNRLKKLSSVWSLNVSSKWKPEGNLVAHYTEHTAAINQLDISFDRLLFASCSDDGSVRIWDCSRLERNVTNRSRATYSQQGGRIKCLTFIQDTHSIAAASDNGSIHVFRADIQSGSIPLKFGKCIPLREYQLVDEYALILKHFTSNASNTMKGAKSMLMFATTKCCIYALDLLTMEILWKLQNPKSHGVITSMVTGPKHTWLLVGTMRGILTLYDLRFQLPLKSWLHPSKSRISSLVLITDPRDHERHLVRIASGRNEISTWDIESLTCLEVFAVKSGDEKTAGVFVESYKALEVPTDTAILSSAFTNNESNLVENSIRAIVSPKDSHFMVTGGTDRKIRFWDTTRIENSCVVLGLDMEETKPRYSTNIYDKMKVHFEFTQINRNNQQVANVGSRTSFSANQSSSNNVIMQQHYLMRNHTDAITDIIITAAPYSVIISGDRDGVIKILS</sequence>
<feature type="repeat" description="HEAT" evidence="9">
    <location>
        <begin position="474"/>
        <end position="506"/>
    </location>
</feature>
<dbReference type="SUPFAM" id="SSF48371">
    <property type="entry name" value="ARM repeat"/>
    <property type="match status" value="1"/>
</dbReference>
<evidence type="ECO:0000256" key="9">
    <source>
        <dbReference type="PROSITE-ProRule" id="PRU00103"/>
    </source>
</evidence>
<keyword evidence="3 10" id="KW-0853">WD repeat</keyword>
<dbReference type="InterPro" id="IPR055231">
    <property type="entry name" value="2AA_helical"/>
</dbReference>
<dbReference type="PROSITE" id="PS50294">
    <property type="entry name" value="WD_REPEATS_REGION"/>
    <property type="match status" value="1"/>
</dbReference>
<dbReference type="PROSITE" id="PS00108">
    <property type="entry name" value="PROTEIN_KINASE_ST"/>
    <property type="match status" value="1"/>
</dbReference>
<keyword evidence="7 13" id="KW-0418">Kinase</keyword>
<proteinExistence type="predicted"/>
<evidence type="ECO:0000256" key="7">
    <source>
        <dbReference type="ARBA" id="ARBA00022777"/>
    </source>
</evidence>
<dbReference type="EC" id="2.7.11.1" evidence="1"/>
<evidence type="ECO:0000256" key="5">
    <source>
        <dbReference type="ARBA" id="ARBA00022737"/>
    </source>
</evidence>
<evidence type="ECO:0000256" key="2">
    <source>
        <dbReference type="ARBA" id="ARBA00022527"/>
    </source>
</evidence>
<dbReference type="GO" id="GO:0005770">
    <property type="term" value="C:late endosome"/>
    <property type="evidence" value="ECO:0007669"/>
    <property type="project" value="TreeGrafter"/>
</dbReference>
<evidence type="ECO:0000256" key="4">
    <source>
        <dbReference type="ARBA" id="ARBA00022679"/>
    </source>
</evidence>
<evidence type="ECO:0000256" key="10">
    <source>
        <dbReference type="PROSITE-ProRule" id="PRU00221"/>
    </source>
</evidence>
<organism evidence="13">
    <name type="scientific">Mucor ambiguus</name>
    <dbReference type="NCBI Taxonomy" id="91626"/>
    <lineage>
        <taxon>Eukaryota</taxon>
        <taxon>Fungi</taxon>
        <taxon>Fungi incertae sedis</taxon>
        <taxon>Mucoromycota</taxon>
        <taxon>Mucoromycotina</taxon>
        <taxon>Mucoromycetes</taxon>
        <taxon>Mucorales</taxon>
        <taxon>Mucorineae</taxon>
        <taxon>Mucoraceae</taxon>
        <taxon>Mucor</taxon>
    </lineage>
</organism>
<dbReference type="Pfam" id="PF00400">
    <property type="entry name" value="WD40"/>
    <property type="match status" value="2"/>
</dbReference>
<evidence type="ECO:0000256" key="6">
    <source>
        <dbReference type="ARBA" id="ARBA00022741"/>
    </source>
</evidence>
<keyword evidence="5" id="KW-0677">Repeat</keyword>
<dbReference type="SUPFAM" id="SSF56112">
    <property type="entry name" value="Protein kinase-like (PK-like)"/>
    <property type="match status" value="1"/>
</dbReference>
<dbReference type="OrthoDB" id="242910at2759"/>
<accession>A0A0C9LTQ3</accession>
<dbReference type="PANTHER" id="PTHR17583">
    <property type="entry name" value="PHOSPHOINOSITIDE 3-KINASE REGULATORY SUBUNIT 4"/>
    <property type="match status" value="1"/>
</dbReference>
<feature type="region of interest" description="Disordered" evidence="11">
    <location>
        <begin position="983"/>
        <end position="1018"/>
    </location>
</feature>
<dbReference type="InterPro" id="IPR021133">
    <property type="entry name" value="HEAT_type_2"/>
</dbReference>
<evidence type="ECO:0000256" key="1">
    <source>
        <dbReference type="ARBA" id="ARBA00012513"/>
    </source>
</evidence>
<keyword evidence="2" id="KW-0723">Serine/threonine-protein kinase</keyword>
<dbReference type="PANTHER" id="PTHR17583:SF0">
    <property type="entry name" value="PHOSPHOINOSITIDE 3-KINASE REGULATORY SUBUNIT 4"/>
    <property type="match status" value="1"/>
</dbReference>
<dbReference type="InterPro" id="IPR045162">
    <property type="entry name" value="Vps15-like"/>
</dbReference>
<dbReference type="GO" id="GO:0034271">
    <property type="term" value="C:phosphatidylinositol 3-kinase complex, class III, type I"/>
    <property type="evidence" value="ECO:0007669"/>
    <property type="project" value="TreeGrafter"/>
</dbReference>
<keyword evidence="6" id="KW-0547">Nucleotide-binding</keyword>
<protein>
    <recommendedName>
        <fullName evidence="1">non-specific serine/threonine protein kinase</fullName>
        <ecNumber evidence="1">2.7.11.1</ecNumber>
    </recommendedName>
</protein>
<name>A0A0C9LTQ3_9FUNG</name>
<dbReference type="Pfam" id="PF22956">
    <property type="entry name" value="VPS15-like_hel"/>
    <property type="match status" value="1"/>
</dbReference>
<dbReference type="SMART" id="SM00220">
    <property type="entry name" value="S_TKc"/>
    <property type="match status" value="1"/>
</dbReference>
<dbReference type="InterPro" id="IPR001680">
    <property type="entry name" value="WD40_rpt"/>
</dbReference>
<dbReference type="CDD" id="cd13980">
    <property type="entry name" value="STKc_Vps15"/>
    <property type="match status" value="1"/>
</dbReference>
<dbReference type="InterPro" id="IPR036322">
    <property type="entry name" value="WD40_repeat_dom_sf"/>
</dbReference>
<dbReference type="InterPro" id="IPR011009">
    <property type="entry name" value="Kinase-like_dom_sf"/>
</dbReference>
<dbReference type="PROSITE" id="PS50082">
    <property type="entry name" value="WD_REPEATS_2"/>
    <property type="match status" value="2"/>
</dbReference>
<dbReference type="GO" id="GO:0004674">
    <property type="term" value="F:protein serine/threonine kinase activity"/>
    <property type="evidence" value="ECO:0007669"/>
    <property type="project" value="UniProtKB-KW"/>
</dbReference>
<dbReference type="InterPro" id="IPR016024">
    <property type="entry name" value="ARM-type_fold"/>
</dbReference>